<dbReference type="InterPro" id="IPR001077">
    <property type="entry name" value="COMT_C"/>
</dbReference>
<keyword evidence="3" id="KW-0949">S-adenosyl-L-methionine</keyword>
<keyword evidence="1 6" id="KW-0489">Methyltransferase</keyword>
<comment type="similarity">
    <text evidence="4">Belongs to the class I-like SAM-binding methyltransferase superfamily. Cation-independent O-methyltransferase family.</text>
</comment>
<dbReference type="OrthoDB" id="1606438at2759"/>
<evidence type="ECO:0000313" key="7">
    <source>
        <dbReference type="Proteomes" id="UP000070168"/>
    </source>
</evidence>
<feature type="domain" description="O-methyltransferase C-terminal" evidence="5">
    <location>
        <begin position="85"/>
        <end position="246"/>
    </location>
</feature>
<keyword evidence="7" id="KW-1185">Reference proteome</keyword>
<comment type="caution">
    <text evidence="6">The sequence shown here is derived from an EMBL/GenBank/DDBJ whole genome shotgun (WGS) entry which is preliminary data.</text>
</comment>
<protein>
    <submittedName>
        <fullName evidence="6">O-methyltransferase, family 2</fullName>
    </submittedName>
</protein>
<dbReference type="STRING" id="5078.A0A135LSI0"/>
<keyword evidence="2 6" id="KW-0808">Transferase</keyword>
<dbReference type="PANTHER" id="PTHR43712">
    <property type="entry name" value="PUTATIVE (AFU_ORTHOLOGUE AFUA_4G14580)-RELATED"/>
    <property type="match status" value="1"/>
</dbReference>
<gene>
    <name evidence="6" type="ORF">PGRI_082070</name>
</gene>
<dbReference type="AlphaFoldDB" id="A0A135LSI0"/>
<sequence length="257" mass="28970">MSASLEGGWYPGSTQPSELIILFIESNFDPKPSLLGHVLSEVSFEQMVWAFFRVAGKLYEGLKLDPTGTDKTRCPVSVVFASKEKGIDTIWDYHRSFPDMEFDFQDYMKATLKSAFYSTQHTVRGFDWSKVNSVVDVGGSAGHISMAIHDQFPHIKFVVEDLGDVIRDPQQQLPQRYTDRISFLEHSFFDAQPVTADCYLLHYVLHNWPDEDAKKIIAGLSPALGPGKWVVIADHVVPEQGKTYQSLEGLVRVRIIG</sequence>
<accession>A0A135LSI0</accession>
<dbReference type="RefSeq" id="XP_040650459.1">
    <property type="nucleotide sequence ID" value="XM_040795921.1"/>
</dbReference>
<dbReference type="PROSITE" id="PS51683">
    <property type="entry name" value="SAM_OMT_II"/>
    <property type="match status" value="1"/>
</dbReference>
<dbReference type="InterPro" id="IPR016461">
    <property type="entry name" value="COMT-like"/>
</dbReference>
<evidence type="ECO:0000256" key="3">
    <source>
        <dbReference type="ARBA" id="ARBA00022691"/>
    </source>
</evidence>
<dbReference type="PANTHER" id="PTHR43712:SF5">
    <property type="entry name" value="O-METHYLTRANSFERASE ASQN-RELATED"/>
    <property type="match status" value="1"/>
</dbReference>
<evidence type="ECO:0000256" key="1">
    <source>
        <dbReference type="ARBA" id="ARBA00022603"/>
    </source>
</evidence>
<dbReference type="Proteomes" id="UP000070168">
    <property type="component" value="Unassembled WGS sequence"/>
</dbReference>
<dbReference type="InterPro" id="IPR029063">
    <property type="entry name" value="SAM-dependent_MTases_sf"/>
</dbReference>
<organism evidence="6 7">
    <name type="scientific">Penicillium patulum</name>
    <name type="common">Penicillium griseofulvum</name>
    <dbReference type="NCBI Taxonomy" id="5078"/>
    <lineage>
        <taxon>Eukaryota</taxon>
        <taxon>Fungi</taxon>
        <taxon>Dikarya</taxon>
        <taxon>Ascomycota</taxon>
        <taxon>Pezizomycotina</taxon>
        <taxon>Eurotiomycetes</taxon>
        <taxon>Eurotiomycetidae</taxon>
        <taxon>Eurotiales</taxon>
        <taxon>Aspergillaceae</taxon>
        <taxon>Penicillium</taxon>
    </lineage>
</organism>
<evidence type="ECO:0000256" key="4">
    <source>
        <dbReference type="ARBA" id="ARBA00038277"/>
    </source>
</evidence>
<dbReference type="GO" id="GO:0044550">
    <property type="term" value="P:secondary metabolite biosynthetic process"/>
    <property type="evidence" value="ECO:0007669"/>
    <property type="project" value="UniProtKB-ARBA"/>
</dbReference>
<name>A0A135LSI0_PENPA</name>
<proteinExistence type="inferred from homology"/>
<evidence type="ECO:0000313" key="6">
    <source>
        <dbReference type="EMBL" id="KXG51923.1"/>
    </source>
</evidence>
<dbReference type="Gene3D" id="3.40.50.150">
    <property type="entry name" value="Vaccinia Virus protein VP39"/>
    <property type="match status" value="1"/>
</dbReference>
<dbReference type="GeneID" id="63711221"/>
<dbReference type="EMBL" id="LHQR01000027">
    <property type="protein sequence ID" value="KXG51923.1"/>
    <property type="molecule type" value="Genomic_DNA"/>
</dbReference>
<dbReference type="GO" id="GO:0008171">
    <property type="term" value="F:O-methyltransferase activity"/>
    <property type="evidence" value="ECO:0007669"/>
    <property type="project" value="InterPro"/>
</dbReference>
<dbReference type="Pfam" id="PF00891">
    <property type="entry name" value="Methyltransf_2"/>
    <property type="match status" value="1"/>
</dbReference>
<dbReference type="SUPFAM" id="SSF53335">
    <property type="entry name" value="S-adenosyl-L-methionine-dependent methyltransferases"/>
    <property type="match status" value="1"/>
</dbReference>
<dbReference type="GO" id="GO:0032259">
    <property type="term" value="P:methylation"/>
    <property type="evidence" value="ECO:0007669"/>
    <property type="project" value="UniProtKB-KW"/>
</dbReference>
<reference evidence="6 7" key="1">
    <citation type="journal article" date="2016" name="BMC Genomics">
        <title>Genome sequencing and secondary metabolism of the postharvest pathogen Penicillium griseofulvum.</title>
        <authorList>
            <person name="Banani H."/>
            <person name="Marcet-Houben M."/>
            <person name="Ballester A.R."/>
            <person name="Abbruscato P."/>
            <person name="Gonzalez-Candelas L."/>
            <person name="Gabaldon T."/>
            <person name="Spadaro D."/>
        </authorList>
    </citation>
    <scope>NUCLEOTIDE SEQUENCE [LARGE SCALE GENOMIC DNA]</scope>
    <source>
        <strain evidence="6 7">PG3</strain>
    </source>
</reference>
<evidence type="ECO:0000259" key="5">
    <source>
        <dbReference type="Pfam" id="PF00891"/>
    </source>
</evidence>
<evidence type="ECO:0000256" key="2">
    <source>
        <dbReference type="ARBA" id="ARBA00022679"/>
    </source>
</evidence>